<organism evidence="2 3">
    <name type="scientific">Heterobasidion irregulare (strain TC 32-1)</name>
    <dbReference type="NCBI Taxonomy" id="747525"/>
    <lineage>
        <taxon>Eukaryota</taxon>
        <taxon>Fungi</taxon>
        <taxon>Dikarya</taxon>
        <taxon>Basidiomycota</taxon>
        <taxon>Agaricomycotina</taxon>
        <taxon>Agaricomycetes</taxon>
        <taxon>Russulales</taxon>
        <taxon>Bondarzewiaceae</taxon>
        <taxon>Heterobasidion</taxon>
        <taxon>Heterobasidion annosum species complex</taxon>
    </lineage>
</organism>
<feature type="compositionally biased region" description="Pro residues" evidence="1">
    <location>
        <begin position="104"/>
        <end position="114"/>
    </location>
</feature>
<feature type="region of interest" description="Disordered" evidence="1">
    <location>
        <begin position="1"/>
        <end position="114"/>
    </location>
</feature>
<gene>
    <name evidence="2" type="ORF">HETIRDRAFT_446559</name>
</gene>
<dbReference type="KEGG" id="hir:HETIRDRAFT_446559"/>
<evidence type="ECO:0000256" key="1">
    <source>
        <dbReference type="SAM" id="MobiDB-lite"/>
    </source>
</evidence>
<sequence>MRDPQLPATMPSSSLLGPDTFSPVDVAVNDRNDLETAISADDPTGVNDVSDPGVSNDDEGGYAKKPAKAFLPRGPPKPPVRGPGPAPKPLKPAPAPAPATQQPKPAPPPQLKRT</sequence>
<dbReference type="RefSeq" id="XP_009551575.1">
    <property type="nucleotide sequence ID" value="XM_009553280.1"/>
</dbReference>
<dbReference type="Proteomes" id="UP000030671">
    <property type="component" value="Unassembled WGS sequence"/>
</dbReference>
<proteinExistence type="predicted"/>
<name>W4JUX6_HETIT</name>
<accession>W4JUX6</accession>
<protein>
    <submittedName>
        <fullName evidence="2">Uncharacterized protein</fullName>
    </submittedName>
</protein>
<reference evidence="2 3" key="1">
    <citation type="journal article" date="2012" name="New Phytol.">
        <title>Insight into trade-off between wood decay and parasitism from the genome of a fungal forest pathogen.</title>
        <authorList>
            <person name="Olson A."/>
            <person name="Aerts A."/>
            <person name="Asiegbu F."/>
            <person name="Belbahri L."/>
            <person name="Bouzid O."/>
            <person name="Broberg A."/>
            <person name="Canback B."/>
            <person name="Coutinho P.M."/>
            <person name="Cullen D."/>
            <person name="Dalman K."/>
            <person name="Deflorio G."/>
            <person name="van Diepen L.T."/>
            <person name="Dunand C."/>
            <person name="Duplessis S."/>
            <person name="Durling M."/>
            <person name="Gonthier P."/>
            <person name="Grimwood J."/>
            <person name="Fossdal C.G."/>
            <person name="Hansson D."/>
            <person name="Henrissat B."/>
            <person name="Hietala A."/>
            <person name="Himmelstrand K."/>
            <person name="Hoffmeister D."/>
            <person name="Hogberg N."/>
            <person name="James T.Y."/>
            <person name="Karlsson M."/>
            <person name="Kohler A."/>
            <person name="Kues U."/>
            <person name="Lee Y.H."/>
            <person name="Lin Y.C."/>
            <person name="Lind M."/>
            <person name="Lindquist E."/>
            <person name="Lombard V."/>
            <person name="Lucas S."/>
            <person name="Lunden K."/>
            <person name="Morin E."/>
            <person name="Murat C."/>
            <person name="Park J."/>
            <person name="Raffaello T."/>
            <person name="Rouze P."/>
            <person name="Salamov A."/>
            <person name="Schmutz J."/>
            <person name="Solheim H."/>
            <person name="Stahlberg J."/>
            <person name="Velez H."/>
            <person name="de Vries R.P."/>
            <person name="Wiebenga A."/>
            <person name="Woodward S."/>
            <person name="Yakovlev I."/>
            <person name="Garbelotto M."/>
            <person name="Martin F."/>
            <person name="Grigoriev I.V."/>
            <person name="Stenlid J."/>
        </authorList>
    </citation>
    <scope>NUCLEOTIDE SEQUENCE [LARGE SCALE GENOMIC DNA]</scope>
    <source>
        <strain evidence="2 3">TC 32-1</strain>
    </source>
</reference>
<dbReference type="EMBL" id="KI925464">
    <property type="protein sequence ID" value="ETW76696.1"/>
    <property type="molecule type" value="Genomic_DNA"/>
</dbReference>
<dbReference type="GeneID" id="20675692"/>
<dbReference type="AlphaFoldDB" id="W4JUX6"/>
<dbReference type="InParanoid" id="W4JUX6"/>
<evidence type="ECO:0000313" key="2">
    <source>
        <dbReference type="EMBL" id="ETW76696.1"/>
    </source>
</evidence>
<feature type="compositionally biased region" description="Pro residues" evidence="1">
    <location>
        <begin position="73"/>
        <end position="97"/>
    </location>
</feature>
<keyword evidence="3" id="KW-1185">Reference proteome</keyword>
<evidence type="ECO:0000313" key="3">
    <source>
        <dbReference type="Proteomes" id="UP000030671"/>
    </source>
</evidence>
<dbReference type="HOGENOM" id="CLU_2121392_0_0_1"/>